<keyword evidence="2" id="KW-1185">Reference proteome</keyword>
<evidence type="ECO:0000313" key="2">
    <source>
        <dbReference type="Proteomes" id="UP000070501"/>
    </source>
</evidence>
<dbReference type="InParanoid" id="A0A136J8R1"/>
<protein>
    <submittedName>
        <fullName evidence="1">Uncharacterized protein</fullName>
    </submittedName>
</protein>
<evidence type="ECO:0000313" key="1">
    <source>
        <dbReference type="EMBL" id="KXJ93560.1"/>
    </source>
</evidence>
<organism evidence="1 2">
    <name type="scientific">Microdochium bolleyi</name>
    <dbReference type="NCBI Taxonomy" id="196109"/>
    <lineage>
        <taxon>Eukaryota</taxon>
        <taxon>Fungi</taxon>
        <taxon>Dikarya</taxon>
        <taxon>Ascomycota</taxon>
        <taxon>Pezizomycotina</taxon>
        <taxon>Sordariomycetes</taxon>
        <taxon>Xylariomycetidae</taxon>
        <taxon>Xylariales</taxon>
        <taxon>Microdochiaceae</taxon>
        <taxon>Microdochium</taxon>
    </lineage>
</organism>
<dbReference type="EMBL" id="KQ964248">
    <property type="protein sequence ID" value="KXJ93560.1"/>
    <property type="molecule type" value="Genomic_DNA"/>
</dbReference>
<proteinExistence type="predicted"/>
<dbReference type="OrthoDB" id="4757095at2759"/>
<gene>
    <name evidence="1" type="ORF">Micbo1qcDRAFT_233037</name>
</gene>
<dbReference type="AlphaFoldDB" id="A0A136J8R1"/>
<accession>A0A136J8R1</accession>
<sequence length="430" mass="48896">MNRHRPSLAALPYELRREICTLAIPQHLLRAIHIVDGHAGCDAGDESEDQDKQQRRFSVCSCDPAPVRGLTENDKERRSGWAWVPARLASRWGSHWRCEEEWCKRTKSGADTDASKGNGSVMALMRTCRSMFKDVLDLLADAQVHVAGLEVLEKLAAAQADRCAGGSSEPVGTCYSVAVLMDLRRLHITLKVPAMFCTALGADDGSVNEEMDADCRDLVASWHRIGEILEQFPHLSSVDAWIDHSTPEKWCLFNERRIVEPFAAFLRRRRGTGTNDLVAAVHLPFVHPLHENPERHFIDDVADSGVSHNLQIRRFVRQRSFVDRGSPPRTFEAEDFPYTASAREGWHIFPDPRWTPANIVEAERALFRQGVNVDTGIREWKEDMRVMGQLTDPGFEAYIPVGEFAGRIVWTEFLRRHNKLYQDYEALWNE</sequence>
<name>A0A136J8R1_9PEZI</name>
<dbReference type="STRING" id="196109.A0A136J8R1"/>
<reference evidence="2" key="1">
    <citation type="submission" date="2016-02" db="EMBL/GenBank/DDBJ databases">
        <title>Draft genome sequence of Microdochium bolleyi, a fungal endophyte of beachgrass.</title>
        <authorList>
            <consortium name="DOE Joint Genome Institute"/>
            <person name="David A.S."/>
            <person name="May G."/>
            <person name="Haridas S."/>
            <person name="Lim J."/>
            <person name="Wang M."/>
            <person name="Labutti K."/>
            <person name="Lipzen A."/>
            <person name="Barry K."/>
            <person name="Grigoriev I.V."/>
        </authorList>
    </citation>
    <scope>NUCLEOTIDE SEQUENCE [LARGE SCALE GENOMIC DNA]</scope>
    <source>
        <strain evidence="2">J235TASD1</strain>
    </source>
</reference>
<dbReference type="Proteomes" id="UP000070501">
    <property type="component" value="Unassembled WGS sequence"/>
</dbReference>